<evidence type="ECO:0000313" key="2">
    <source>
        <dbReference type="EMBL" id="CAH1184413.1"/>
    </source>
</evidence>
<keyword evidence="3" id="KW-1185">Reference proteome</keyword>
<dbReference type="Proteomes" id="UP001153712">
    <property type="component" value="Chromosome 4"/>
</dbReference>
<sequence length="207" mass="23733">MPRRKSTSDVSTQTGRLDPVVMLERLPEENGALAALPKRIPKRTRCICKLPKRYCQFAESISNECAMNSTLQERKRPRRGSRSRAAKGRKKKVKFSAPAAEENKAEEEDLEVPVMLDDAGDDYLLNECSPLLNLDAIEQDTEELVLSFDEEELFRSFQEDNNKVVNKEETRKRCKDSVEKQEETLEGNIKCTEVSAVNIHIHCHFYD</sequence>
<name>A0A9P0GW05_PHYSR</name>
<organism evidence="2 3">
    <name type="scientific">Phyllotreta striolata</name>
    <name type="common">Striped flea beetle</name>
    <name type="synonym">Crioceris striolata</name>
    <dbReference type="NCBI Taxonomy" id="444603"/>
    <lineage>
        <taxon>Eukaryota</taxon>
        <taxon>Metazoa</taxon>
        <taxon>Ecdysozoa</taxon>
        <taxon>Arthropoda</taxon>
        <taxon>Hexapoda</taxon>
        <taxon>Insecta</taxon>
        <taxon>Pterygota</taxon>
        <taxon>Neoptera</taxon>
        <taxon>Endopterygota</taxon>
        <taxon>Coleoptera</taxon>
        <taxon>Polyphaga</taxon>
        <taxon>Cucujiformia</taxon>
        <taxon>Chrysomeloidea</taxon>
        <taxon>Chrysomelidae</taxon>
        <taxon>Galerucinae</taxon>
        <taxon>Alticini</taxon>
        <taxon>Phyllotreta</taxon>
    </lineage>
</organism>
<reference evidence="2" key="1">
    <citation type="submission" date="2022-01" db="EMBL/GenBank/DDBJ databases">
        <authorList>
            <person name="King R."/>
        </authorList>
    </citation>
    <scope>NUCLEOTIDE SEQUENCE</scope>
</reference>
<evidence type="ECO:0000256" key="1">
    <source>
        <dbReference type="SAM" id="MobiDB-lite"/>
    </source>
</evidence>
<proteinExistence type="predicted"/>
<dbReference type="AlphaFoldDB" id="A0A9P0GW05"/>
<protein>
    <submittedName>
        <fullName evidence="2">Uncharacterized protein</fullName>
    </submittedName>
</protein>
<dbReference type="OrthoDB" id="10649845at2759"/>
<evidence type="ECO:0000313" key="3">
    <source>
        <dbReference type="Proteomes" id="UP001153712"/>
    </source>
</evidence>
<feature type="region of interest" description="Disordered" evidence="1">
    <location>
        <begin position="70"/>
        <end position="106"/>
    </location>
</feature>
<gene>
    <name evidence="2" type="ORF">PHYEVI_LOCUS7616</name>
</gene>
<accession>A0A9P0GW05</accession>
<dbReference type="EMBL" id="OU900097">
    <property type="protein sequence ID" value="CAH1184413.1"/>
    <property type="molecule type" value="Genomic_DNA"/>
</dbReference>
<feature type="compositionally biased region" description="Basic residues" evidence="1">
    <location>
        <begin position="75"/>
        <end position="94"/>
    </location>
</feature>